<evidence type="ECO:0000313" key="1">
    <source>
        <dbReference type="EMBL" id="SFU77958.1"/>
    </source>
</evidence>
<dbReference type="Proteomes" id="UP000242496">
    <property type="component" value="Unassembled WGS sequence"/>
</dbReference>
<name>A0A1I7IYF8_9GAMM</name>
<reference evidence="2" key="1">
    <citation type="submission" date="2016-10" db="EMBL/GenBank/DDBJ databases">
        <authorList>
            <person name="Varghese N."/>
            <person name="Submissions S."/>
        </authorList>
    </citation>
    <scope>NUCLEOTIDE SEQUENCE [LARGE SCALE GENOMIC DNA]</scope>
    <source>
        <strain evidence="2">DSM 18168</strain>
    </source>
</reference>
<accession>A0A1I7IYF8</accession>
<dbReference type="EMBL" id="FPBJ01000025">
    <property type="protein sequence ID" value="SFU77958.1"/>
    <property type="molecule type" value="Genomic_DNA"/>
</dbReference>
<keyword evidence="2" id="KW-1185">Reference proteome</keyword>
<sequence>MTQPMINTTSNNFDDESIYSIDYDLIDILKKKLQNTLNTMQ</sequence>
<dbReference type="AlphaFoldDB" id="A0A1I7IYF8"/>
<gene>
    <name evidence="1" type="ORF">SAMN05421784_1259</name>
</gene>
<evidence type="ECO:0000313" key="2">
    <source>
        <dbReference type="Proteomes" id="UP000242496"/>
    </source>
</evidence>
<proteinExistence type="predicted"/>
<organism evidence="1 2">
    <name type="scientific">Xenorhabdus koppenhoeferi</name>
    <dbReference type="NCBI Taxonomy" id="351659"/>
    <lineage>
        <taxon>Bacteria</taxon>
        <taxon>Pseudomonadati</taxon>
        <taxon>Pseudomonadota</taxon>
        <taxon>Gammaproteobacteria</taxon>
        <taxon>Enterobacterales</taxon>
        <taxon>Morganellaceae</taxon>
        <taxon>Xenorhabdus</taxon>
    </lineage>
</organism>
<protein>
    <submittedName>
        <fullName evidence="1">Uncharacterized protein</fullName>
    </submittedName>
</protein>